<dbReference type="Gene3D" id="3.20.80.10">
    <property type="entry name" value="Regulatory factor, effector binding domain"/>
    <property type="match status" value="1"/>
</dbReference>
<evidence type="ECO:0000313" key="2">
    <source>
        <dbReference type="EMBL" id="MBS9523248.1"/>
    </source>
</evidence>
<proteinExistence type="predicted"/>
<dbReference type="InterPro" id="IPR011256">
    <property type="entry name" value="Reg_factor_effector_dom_sf"/>
</dbReference>
<keyword evidence="3" id="KW-1185">Reference proteome</keyword>
<dbReference type="EMBL" id="JAHCMY010000001">
    <property type="protein sequence ID" value="MBS9523248.1"/>
    <property type="molecule type" value="Genomic_DNA"/>
</dbReference>
<dbReference type="PANTHER" id="PTHR36444">
    <property type="entry name" value="TRANSCRIPTIONAL REGULATOR PROTEIN YOBU-RELATED"/>
    <property type="match status" value="1"/>
</dbReference>
<dbReference type="InterPro" id="IPR010499">
    <property type="entry name" value="AraC_E-bd"/>
</dbReference>
<dbReference type="SMART" id="SM00871">
    <property type="entry name" value="AraC_E_bind"/>
    <property type="match status" value="1"/>
</dbReference>
<reference evidence="2 3" key="1">
    <citation type="submission" date="2021-05" db="EMBL/GenBank/DDBJ databases">
        <authorList>
            <person name="Zhang Z.D."/>
            <person name="Osman G."/>
        </authorList>
    </citation>
    <scope>NUCLEOTIDE SEQUENCE [LARGE SCALE GENOMIC DNA]</scope>
    <source>
        <strain evidence="2 3">KCTC 32217</strain>
    </source>
</reference>
<dbReference type="SUPFAM" id="SSF55136">
    <property type="entry name" value="Probable bacterial effector-binding domain"/>
    <property type="match status" value="1"/>
</dbReference>
<dbReference type="PANTHER" id="PTHR36444:SF2">
    <property type="entry name" value="TRANSCRIPTIONAL REGULATOR PROTEIN YOBU-RELATED"/>
    <property type="match status" value="1"/>
</dbReference>
<dbReference type="InterPro" id="IPR029441">
    <property type="entry name" value="Cass2"/>
</dbReference>
<evidence type="ECO:0000313" key="3">
    <source>
        <dbReference type="Proteomes" id="UP001319104"/>
    </source>
</evidence>
<feature type="domain" description="AraC effector-binding" evidence="1">
    <location>
        <begin position="4"/>
        <end position="158"/>
    </location>
</feature>
<accession>A0AAP2CF03</accession>
<protein>
    <submittedName>
        <fullName evidence="2">GyrI-like domain-containing protein</fullName>
    </submittedName>
</protein>
<dbReference type="Pfam" id="PF14526">
    <property type="entry name" value="Cass2"/>
    <property type="match status" value="1"/>
</dbReference>
<dbReference type="AlphaFoldDB" id="A0AAP2CF03"/>
<sequence>MENHNLRIINVESFKVIGITSENSCEFNELVFEDTCGKVWRKFILERVSENIPDKIDSKVYAVYYDYPEMTGSQARYLVGSKVAPDAEVPEGMDCVTIKGGTYLKVTTFDKVPECHTDTWKKIWSSHMARTYKTDFEVYDADIQRWRSANMDVFIGISLSASQLEELPEYIQNNITNP</sequence>
<organism evidence="2 3">
    <name type="scientific">Litoribacter ruber</name>
    <dbReference type="NCBI Taxonomy" id="702568"/>
    <lineage>
        <taxon>Bacteria</taxon>
        <taxon>Pseudomonadati</taxon>
        <taxon>Bacteroidota</taxon>
        <taxon>Cytophagia</taxon>
        <taxon>Cytophagales</taxon>
        <taxon>Cyclobacteriaceae</taxon>
        <taxon>Litoribacter</taxon>
    </lineage>
</organism>
<dbReference type="Proteomes" id="UP001319104">
    <property type="component" value="Unassembled WGS sequence"/>
</dbReference>
<comment type="caution">
    <text evidence="2">The sequence shown here is derived from an EMBL/GenBank/DDBJ whole genome shotgun (WGS) entry which is preliminary data.</text>
</comment>
<gene>
    <name evidence="2" type="ORF">KI659_04380</name>
</gene>
<evidence type="ECO:0000259" key="1">
    <source>
        <dbReference type="SMART" id="SM00871"/>
    </source>
</evidence>
<name>A0AAP2CF03_9BACT</name>
<dbReference type="RefSeq" id="WP_213944106.1">
    <property type="nucleotide sequence ID" value="NZ_JAHBGI010000003.1"/>
</dbReference>
<dbReference type="InterPro" id="IPR053182">
    <property type="entry name" value="YobU-like_regulator"/>
</dbReference>